<dbReference type="Proteomes" id="UP000824120">
    <property type="component" value="Chromosome 3"/>
</dbReference>
<organism evidence="1 2">
    <name type="scientific">Solanum commersonii</name>
    <name type="common">Commerson's wild potato</name>
    <name type="synonym">Commerson's nightshade</name>
    <dbReference type="NCBI Taxonomy" id="4109"/>
    <lineage>
        <taxon>Eukaryota</taxon>
        <taxon>Viridiplantae</taxon>
        <taxon>Streptophyta</taxon>
        <taxon>Embryophyta</taxon>
        <taxon>Tracheophyta</taxon>
        <taxon>Spermatophyta</taxon>
        <taxon>Magnoliopsida</taxon>
        <taxon>eudicotyledons</taxon>
        <taxon>Gunneridae</taxon>
        <taxon>Pentapetalae</taxon>
        <taxon>asterids</taxon>
        <taxon>lamiids</taxon>
        <taxon>Solanales</taxon>
        <taxon>Solanaceae</taxon>
        <taxon>Solanoideae</taxon>
        <taxon>Solaneae</taxon>
        <taxon>Solanum</taxon>
    </lineage>
</organism>
<gene>
    <name evidence="1" type="ORF">H5410_014289</name>
</gene>
<protein>
    <submittedName>
        <fullName evidence="1">Uncharacterized protein</fullName>
    </submittedName>
</protein>
<reference evidence="1 2" key="1">
    <citation type="submission" date="2020-09" db="EMBL/GenBank/DDBJ databases">
        <title>De no assembly of potato wild relative species, Solanum commersonii.</title>
        <authorList>
            <person name="Cho K."/>
        </authorList>
    </citation>
    <scope>NUCLEOTIDE SEQUENCE [LARGE SCALE GENOMIC DNA]</scope>
    <source>
        <strain evidence="1">LZ3.2</strain>
        <tissue evidence="1">Leaf</tissue>
    </source>
</reference>
<name>A0A9J5ZQI4_SOLCO</name>
<dbReference type="EMBL" id="JACXVP010000003">
    <property type="protein sequence ID" value="KAG5614465.1"/>
    <property type="molecule type" value="Genomic_DNA"/>
</dbReference>
<dbReference type="AlphaFoldDB" id="A0A9J5ZQI4"/>
<evidence type="ECO:0000313" key="2">
    <source>
        <dbReference type="Proteomes" id="UP000824120"/>
    </source>
</evidence>
<accession>A0A9J5ZQI4</accession>
<dbReference type="OrthoDB" id="1900198at2759"/>
<comment type="caution">
    <text evidence="1">The sequence shown here is derived from an EMBL/GenBank/DDBJ whole genome shotgun (WGS) entry which is preliminary data.</text>
</comment>
<proteinExistence type="predicted"/>
<evidence type="ECO:0000313" key="1">
    <source>
        <dbReference type="EMBL" id="KAG5614465.1"/>
    </source>
</evidence>
<keyword evidence="2" id="KW-1185">Reference proteome</keyword>
<sequence length="204" mass="23831">MFAFTSLEPMTKLLAKRYHGIYTFRKCKIRGSRIWLEHDSTGLISAAIFVIYTHNLNVSIWSKRMALWYKKIIRQNQPYCEHEELPSVNNICSIDGVLHMEAQVFNKGNQKEIWFLIAEYYQVTKFDKKMMKMELDFVSLNQDLFRVDILQGIIDFLRVGETEASKIGKRHSSLSTFIGGPRDTHGVDIWMLSLSTTLWKTDLL</sequence>